<organism evidence="3 4">
    <name type="scientific">Alicyclobacillus fodiniaquatilis</name>
    <dbReference type="NCBI Taxonomy" id="1661150"/>
    <lineage>
        <taxon>Bacteria</taxon>
        <taxon>Bacillati</taxon>
        <taxon>Bacillota</taxon>
        <taxon>Bacilli</taxon>
        <taxon>Bacillales</taxon>
        <taxon>Alicyclobacillaceae</taxon>
        <taxon>Alicyclobacillus</taxon>
    </lineage>
</organism>
<dbReference type="EMBL" id="JBHUCX010000035">
    <property type="protein sequence ID" value="MFD1675752.1"/>
    <property type="molecule type" value="Genomic_DNA"/>
</dbReference>
<keyword evidence="4" id="KW-1185">Reference proteome</keyword>
<accession>A0ABW4JHF5</accession>
<dbReference type="RefSeq" id="WP_377943634.1">
    <property type="nucleotide sequence ID" value="NZ_JBHUCX010000035.1"/>
</dbReference>
<evidence type="ECO:0000313" key="4">
    <source>
        <dbReference type="Proteomes" id="UP001597079"/>
    </source>
</evidence>
<comment type="similarity">
    <text evidence="1">Belongs to the YciI family.</text>
</comment>
<evidence type="ECO:0000259" key="2">
    <source>
        <dbReference type="Pfam" id="PF03795"/>
    </source>
</evidence>
<reference evidence="4" key="1">
    <citation type="journal article" date="2019" name="Int. J. Syst. Evol. Microbiol.">
        <title>The Global Catalogue of Microorganisms (GCM) 10K type strain sequencing project: providing services to taxonomists for standard genome sequencing and annotation.</title>
        <authorList>
            <consortium name="The Broad Institute Genomics Platform"/>
            <consortium name="The Broad Institute Genome Sequencing Center for Infectious Disease"/>
            <person name="Wu L."/>
            <person name="Ma J."/>
        </authorList>
    </citation>
    <scope>NUCLEOTIDE SEQUENCE [LARGE SCALE GENOMIC DNA]</scope>
    <source>
        <strain evidence="4">CGMCC 1.12286</strain>
    </source>
</reference>
<feature type="domain" description="YCII-related" evidence="2">
    <location>
        <begin position="1"/>
        <end position="99"/>
    </location>
</feature>
<evidence type="ECO:0000256" key="1">
    <source>
        <dbReference type="ARBA" id="ARBA00007689"/>
    </source>
</evidence>
<comment type="caution">
    <text evidence="3">The sequence shown here is derived from an EMBL/GenBank/DDBJ whole genome shotgun (WGS) entry which is preliminary data.</text>
</comment>
<dbReference type="Gene3D" id="3.30.70.1060">
    <property type="entry name" value="Dimeric alpha+beta barrel"/>
    <property type="match status" value="1"/>
</dbReference>
<dbReference type="InterPro" id="IPR005545">
    <property type="entry name" value="YCII"/>
</dbReference>
<dbReference type="PANTHER" id="PTHR35174:SF3">
    <property type="entry name" value="BLL7171 PROTEIN"/>
    <property type="match status" value="1"/>
</dbReference>
<dbReference type="Proteomes" id="UP001597079">
    <property type="component" value="Unassembled WGS sequence"/>
</dbReference>
<sequence length="124" mass="14049">MKYLCLGYYNQEKMDAHPKAEVDEIMSGCQPHMDKLYNTGQVKMDAGVIGEVTCLQRSNGKVVVTDGPFMETKEMIGSALIVEAENLEEAIEVAKLHPSLHLAEADQFGWRMEIRPIHYYQKSE</sequence>
<gene>
    <name evidence="3" type="ORF">ACFSB2_13705</name>
</gene>
<name>A0ABW4JHF5_9BACL</name>
<dbReference type="Pfam" id="PF03795">
    <property type="entry name" value="YCII"/>
    <property type="match status" value="1"/>
</dbReference>
<dbReference type="SUPFAM" id="SSF54909">
    <property type="entry name" value="Dimeric alpha+beta barrel"/>
    <property type="match status" value="1"/>
</dbReference>
<proteinExistence type="inferred from homology"/>
<dbReference type="InterPro" id="IPR011008">
    <property type="entry name" value="Dimeric_a/b-barrel"/>
</dbReference>
<protein>
    <submittedName>
        <fullName evidence="3">YciI family protein</fullName>
    </submittedName>
</protein>
<evidence type="ECO:0000313" key="3">
    <source>
        <dbReference type="EMBL" id="MFD1675752.1"/>
    </source>
</evidence>
<dbReference type="PANTHER" id="PTHR35174">
    <property type="entry name" value="BLL7171 PROTEIN-RELATED"/>
    <property type="match status" value="1"/>
</dbReference>